<dbReference type="GO" id="GO:0051539">
    <property type="term" value="F:4 iron, 4 sulfur cluster binding"/>
    <property type="evidence" value="ECO:0007669"/>
    <property type="project" value="UniProtKB-KW"/>
</dbReference>
<proteinExistence type="predicted"/>
<dbReference type="OrthoDB" id="7021155at2"/>
<dbReference type="InterPro" id="IPR023885">
    <property type="entry name" value="4Fe4S-binding_SPASM_dom"/>
</dbReference>
<evidence type="ECO:0000313" key="8">
    <source>
        <dbReference type="EMBL" id="CDM70318.1"/>
    </source>
</evidence>
<accession>W6S0N0</accession>
<dbReference type="PANTHER" id="PTHR11228">
    <property type="entry name" value="RADICAL SAM DOMAIN PROTEIN"/>
    <property type="match status" value="1"/>
</dbReference>
<gene>
    <name evidence="8" type="ORF">CM240_3201</name>
</gene>
<dbReference type="PANTHER" id="PTHR11228:SF7">
    <property type="entry name" value="PQQA PEPTIDE CYCLASE"/>
    <property type="match status" value="1"/>
</dbReference>
<dbReference type="CDD" id="cd01335">
    <property type="entry name" value="Radical_SAM"/>
    <property type="match status" value="1"/>
</dbReference>
<name>W6S0N0_9CLOT</name>
<organism evidence="8 9">
    <name type="scientific">Clostridium bornimense</name>
    <dbReference type="NCBI Taxonomy" id="1216932"/>
    <lineage>
        <taxon>Bacteria</taxon>
        <taxon>Bacillati</taxon>
        <taxon>Bacillota</taxon>
        <taxon>Clostridia</taxon>
        <taxon>Eubacteriales</taxon>
        <taxon>Clostridiaceae</taxon>
        <taxon>Clostridium</taxon>
    </lineage>
</organism>
<dbReference type="SMART" id="SM00729">
    <property type="entry name" value="Elp3"/>
    <property type="match status" value="1"/>
</dbReference>
<evidence type="ECO:0000256" key="6">
    <source>
        <dbReference type="ARBA" id="ARBA00023014"/>
    </source>
</evidence>
<keyword evidence="9" id="KW-1185">Reference proteome</keyword>
<dbReference type="KEGG" id="clt:CM240_3201"/>
<evidence type="ECO:0000313" key="9">
    <source>
        <dbReference type="Proteomes" id="UP000019426"/>
    </source>
</evidence>
<dbReference type="HOGENOM" id="CLU_009273_4_2_9"/>
<dbReference type="Gene3D" id="3.20.20.70">
    <property type="entry name" value="Aldolase class I"/>
    <property type="match status" value="1"/>
</dbReference>
<dbReference type="AlphaFoldDB" id="W6S0N0"/>
<evidence type="ECO:0000256" key="5">
    <source>
        <dbReference type="ARBA" id="ARBA00023004"/>
    </source>
</evidence>
<dbReference type="InterPro" id="IPR006638">
    <property type="entry name" value="Elp3/MiaA/NifB-like_rSAM"/>
</dbReference>
<evidence type="ECO:0000256" key="4">
    <source>
        <dbReference type="ARBA" id="ARBA00022723"/>
    </source>
</evidence>
<dbReference type="Pfam" id="PF04055">
    <property type="entry name" value="Radical_SAM"/>
    <property type="match status" value="1"/>
</dbReference>
<comment type="cofactor">
    <cofactor evidence="1">
        <name>[4Fe-4S] cluster</name>
        <dbReference type="ChEBI" id="CHEBI:49883"/>
    </cofactor>
</comment>
<dbReference type="Proteomes" id="UP000019426">
    <property type="component" value="Chromosome M2/40_rep2"/>
</dbReference>
<dbReference type="SFLD" id="SFLDS00029">
    <property type="entry name" value="Radical_SAM"/>
    <property type="match status" value="1"/>
</dbReference>
<dbReference type="eggNOG" id="COG0535">
    <property type="taxonomic scope" value="Bacteria"/>
</dbReference>
<dbReference type="InterPro" id="IPR017200">
    <property type="entry name" value="PqqE-like"/>
</dbReference>
<evidence type="ECO:0000256" key="3">
    <source>
        <dbReference type="ARBA" id="ARBA00022691"/>
    </source>
</evidence>
<dbReference type="PROSITE" id="PS51918">
    <property type="entry name" value="RADICAL_SAM"/>
    <property type="match status" value="1"/>
</dbReference>
<dbReference type="CDD" id="cd21109">
    <property type="entry name" value="SPASM"/>
    <property type="match status" value="1"/>
</dbReference>
<dbReference type="SFLD" id="SFLDG01386">
    <property type="entry name" value="main_SPASM_domain-containing"/>
    <property type="match status" value="1"/>
</dbReference>
<dbReference type="SUPFAM" id="SSF102114">
    <property type="entry name" value="Radical SAM enzymes"/>
    <property type="match status" value="1"/>
</dbReference>
<reference evidence="8 9" key="1">
    <citation type="submission" date="2013-11" db="EMBL/GenBank/DDBJ databases">
        <title>Complete genome sequence of Clostridum sp. M2/40.</title>
        <authorList>
            <person name="Wibberg D."/>
            <person name="Puehler A."/>
            <person name="Schlueter A."/>
        </authorList>
    </citation>
    <scope>NUCLEOTIDE SEQUENCE [LARGE SCALE GENOMIC DNA]</scope>
    <source>
        <strain evidence="9">M2/40</strain>
    </source>
</reference>
<dbReference type="STRING" id="1216932.CM240_3201"/>
<dbReference type="InterPro" id="IPR058240">
    <property type="entry name" value="rSAM_sf"/>
</dbReference>
<dbReference type="EMBL" id="HG917869">
    <property type="protein sequence ID" value="CDM70318.1"/>
    <property type="molecule type" value="Genomic_DNA"/>
</dbReference>
<evidence type="ECO:0000256" key="1">
    <source>
        <dbReference type="ARBA" id="ARBA00001966"/>
    </source>
</evidence>
<dbReference type="PATRIC" id="fig|1216932.3.peg.3173"/>
<dbReference type="InterPro" id="IPR007197">
    <property type="entry name" value="rSAM"/>
</dbReference>
<sequence length="322" mass="36543">MIFKKKPKVDLKSINLLVTPFCNLKCKMCEYTTGTQNADAITTEEIKDLIFQARELGLERLELSGGEPMVKKDIYDIIKYSKSIGVKQIVMMTNGVLIGEDEAKKLVEAGLDDVVFSLEGNKELNDEIRGKGSFEKTVNAIKILQNYDSINCIKVNITLNKLNYSSTLDFIKYLVEDLNIKSISINPYNAFMFGPENKYVESLKITDEDMGKVQEALEKIITYVKSKDIDFSHENYLRKFIDFFKGEKLLPLYGCDAPLKSCAIDITGGVHACWGDKELSGNIRETSLKKIVSNKHYLEFCQDALDKKCEGCLNTCYDRIYN</sequence>
<keyword evidence="2" id="KW-0004">4Fe-4S</keyword>
<keyword evidence="6" id="KW-0411">Iron-sulfur</keyword>
<dbReference type="GO" id="GO:0046872">
    <property type="term" value="F:metal ion binding"/>
    <property type="evidence" value="ECO:0007669"/>
    <property type="project" value="UniProtKB-KW"/>
</dbReference>
<dbReference type="SFLD" id="SFLDG01067">
    <property type="entry name" value="SPASM/twitch_domain_containing"/>
    <property type="match status" value="1"/>
</dbReference>
<evidence type="ECO:0000256" key="2">
    <source>
        <dbReference type="ARBA" id="ARBA00022485"/>
    </source>
</evidence>
<dbReference type="Pfam" id="PF13186">
    <property type="entry name" value="SPASM"/>
    <property type="match status" value="1"/>
</dbReference>
<keyword evidence="5" id="KW-0408">Iron</keyword>
<dbReference type="PIRSF" id="PIRSF037420">
    <property type="entry name" value="PQQ_syn_pqqE"/>
    <property type="match status" value="1"/>
</dbReference>
<dbReference type="InterPro" id="IPR050377">
    <property type="entry name" value="Radical_SAM_PqqE_MftC-like"/>
</dbReference>
<protein>
    <submittedName>
        <fullName evidence="8">Radical SAM superfamily</fullName>
    </submittedName>
</protein>
<feature type="domain" description="Radical SAM core" evidence="7">
    <location>
        <begin position="8"/>
        <end position="230"/>
    </location>
</feature>
<dbReference type="GO" id="GO:0003824">
    <property type="term" value="F:catalytic activity"/>
    <property type="evidence" value="ECO:0007669"/>
    <property type="project" value="InterPro"/>
</dbReference>
<evidence type="ECO:0000259" key="7">
    <source>
        <dbReference type="PROSITE" id="PS51918"/>
    </source>
</evidence>
<keyword evidence="4" id="KW-0479">Metal-binding</keyword>
<dbReference type="InterPro" id="IPR013785">
    <property type="entry name" value="Aldolase_TIM"/>
</dbReference>
<dbReference type="RefSeq" id="WP_051483903.1">
    <property type="nucleotide sequence ID" value="NZ_HG917869.1"/>
</dbReference>
<keyword evidence="3" id="KW-0949">S-adenosyl-L-methionine</keyword>